<gene>
    <name evidence="3" type="ORF">OSB1V03_LOCUS18788</name>
</gene>
<dbReference type="Proteomes" id="UP000759131">
    <property type="component" value="Unassembled WGS sequence"/>
</dbReference>
<dbReference type="EMBL" id="OC880340">
    <property type="protein sequence ID" value="CAD7641714.1"/>
    <property type="molecule type" value="Genomic_DNA"/>
</dbReference>
<dbReference type="OrthoDB" id="7690434at2759"/>
<reference evidence="3" key="1">
    <citation type="submission" date="2020-11" db="EMBL/GenBank/DDBJ databases">
        <authorList>
            <person name="Tran Van P."/>
        </authorList>
    </citation>
    <scope>NUCLEOTIDE SEQUENCE</scope>
</reference>
<dbReference type="Pfam" id="PF11265">
    <property type="entry name" value="Med25_VWA"/>
    <property type="match status" value="1"/>
</dbReference>
<protein>
    <recommendedName>
        <fullName evidence="2">Mediator of RNA polymerase II transcription subunit 25 von Willebrand factor type A domain-containing protein</fullName>
    </recommendedName>
</protein>
<keyword evidence="1" id="KW-1133">Transmembrane helix</keyword>
<keyword evidence="1" id="KW-0472">Membrane</keyword>
<feature type="transmembrane region" description="Helical" evidence="1">
    <location>
        <begin position="35"/>
        <end position="52"/>
    </location>
</feature>
<name>A0A7R9LH92_9ACAR</name>
<sequence>MDNNHTNPFNVWSQHNCPDYPTEQLFAQMREQEEPYIETIFGAILLILHFLITDIRAIYVTNNSVVLNWQTPNTRIRVIDFWGRKITRRADPLLLCALRRSGQSVAMVVSSDQPVADVVFLVEATANLSPYVESLKTNYIIPTLE</sequence>
<evidence type="ECO:0000313" key="3">
    <source>
        <dbReference type="EMBL" id="CAD7641714.1"/>
    </source>
</evidence>
<organism evidence="3">
    <name type="scientific">Medioppia subpectinata</name>
    <dbReference type="NCBI Taxonomy" id="1979941"/>
    <lineage>
        <taxon>Eukaryota</taxon>
        <taxon>Metazoa</taxon>
        <taxon>Ecdysozoa</taxon>
        <taxon>Arthropoda</taxon>
        <taxon>Chelicerata</taxon>
        <taxon>Arachnida</taxon>
        <taxon>Acari</taxon>
        <taxon>Acariformes</taxon>
        <taxon>Sarcoptiformes</taxon>
        <taxon>Oribatida</taxon>
        <taxon>Brachypylina</taxon>
        <taxon>Oppioidea</taxon>
        <taxon>Oppiidae</taxon>
        <taxon>Medioppia</taxon>
    </lineage>
</organism>
<feature type="domain" description="Mediator of RNA polymerase II transcription subunit 25 von Willebrand factor type A" evidence="2">
    <location>
        <begin position="114"/>
        <end position="145"/>
    </location>
</feature>
<evidence type="ECO:0000259" key="2">
    <source>
        <dbReference type="Pfam" id="PF11265"/>
    </source>
</evidence>
<feature type="non-terminal residue" evidence="3">
    <location>
        <position position="145"/>
    </location>
</feature>
<dbReference type="Gene3D" id="2.60.40.1500">
    <property type="entry name" value="Glycosyl hydrolase domain, family 39"/>
    <property type="match status" value="1"/>
</dbReference>
<evidence type="ECO:0000313" key="4">
    <source>
        <dbReference type="Proteomes" id="UP000759131"/>
    </source>
</evidence>
<keyword evidence="1" id="KW-0812">Transmembrane</keyword>
<keyword evidence="4" id="KW-1185">Reference proteome</keyword>
<dbReference type="InterPro" id="IPR021419">
    <property type="entry name" value="Mediator_Med25_VWA"/>
</dbReference>
<dbReference type="SUPFAM" id="SSF51011">
    <property type="entry name" value="Glycosyl hydrolase domain"/>
    <property type="match status" value="1"/>
</dbReference>
<dbReference type="AlphaFoldDB" id="A0A7R9LH92"/>
<accession>A0A7R9LH92</accession>
<dbReference type="EMBL" id="CAJPIZ010025765">
    <property type="protein sequence ID" value="CAG2118838.1"/>
    <property type="molecule type" value="Genomic_DNA"/>
</dbReference>
<evidence type="ECO:0000256" key="1">
    <source>
        <dbReference type="SAM" id="Phobius"/>
    </source>
</evidence>
<proteinExistence type="predicted"/>